<evidence type="ECO:0000313" key="1">
    <source>
        <dbReference type="EMBL" id="NQE34519.1"/>
    </source>
</evidence>
<evidence type="ECO:0008006" key="3">
    <source>
        <dbReference type="Google" id="ProtNLM"/>
    </source>
</evidence>
<accession>A0ABX2CW18</accession>
<keyword evidence="2" id="KW-1185">Reference proteome</keyword>
<proteinExistence type="predicted"/>
<organism evidence="1 2">
    <name type="scientific">Microcoleus asticus IPMA8</name>
    <dbReference type="NCBI Taxonomy" id="2563858"/>
    <lineage>
        <taxon>Bacteria</taxon>
        <taxon>Bacillati</taxon>
        <taxon>Cyanobacteriota</taxon>
        <taxon>Cyanophyceae</taxon>
        <taxon>Oscillatoriophycideae</taxon>
        <taxon>Oscillatoriales</taxon>
        <taxon>Microcoleaceae</taxon>
        <taxon>Microcoleus</taxon>
        <taxon>Microcoleus asticus</taxon>
    </lineage>
</organism>
<dbReference type="RefSeq" id="WP_172187141.1">
    <property type="nucleotide sequence ID" value="NZ_CAWPPK010000245.1"/>
</dbReference>
<reference evidence="1 2" key="1">
    <citation type="journal article" date="2020" name="Sci. Rep.">
        <title>A novel cyanobacterial geosmin producer, revising GeoA distribution and dispersion patterns in Bacteria.</title>
        <authorList>
            <person name="Churro C."/>
            <person name="Semedo-Aguiar A.P."/>
            <person name="Silva A.D."/>
            <person name="Pereira-Leal J.B."/>
            <person name="Leite R.B."/>
        </authorList>
    </citation>
    <scope>NUCLEOTIDE SEQUENCE [LARGE SCALE GENOMIC DNA]</scope>
    <source>
        <strain evidence="1 2">IPMA8</strain>
    </source>
</reference>
<dbReference type="Proteomes" id="UP000702425">
    <property type="component" value="Unassembled WGS sequence"/>
</dbReference>
<evidence type="ECO:0000313" key="2">
    <source>
        <dbReference type="Proteomes" id="UP000702425"/>
    </source>
</evidence>
<gene>
    <name evidence="1" type="ORF">E5S67_02245</name>
</gene>
<sequence>MNVQLVESLIQVILSLAADEQLALAGKILKNIPYPSTQELVQLAQKGGYCNFLNDELEIYTLKDQEAIA</sequence>
<comment type="caution">
    <text evidence="1">The sequence shown here is derived from an EMBL/GenBank/DDBJ whole genome shotgun (WGS) entry which is preliminary data.</text>
</comment>
<protein>
    <recommendedName>
        <fullName evidence="3">Nif11 domain-containing protein</fullName>
    </recommendedName>
</protein>
<name>A0ABX2CW18_9CYAN</name>
<dbReference type="EMBL" id="SRRZ01000033">
    <property type="protein sequence ID" value="NQE34519.1"/>
    <property type="molecule type" value="Genomic_DNA"/>
</dbReference>